<organism evidence="1">
    <name type="scientific">hydrothermal vent metagenome</name>
    <dbReference type="NCBI Taxonomy" id="652676"/>
    <lineage>
        <taxon>unclassified sequences</taxon>
        <taxon>metagenomes</taxon>
        <taxon>ecological metagenomes</taxon>
    </lineage>
</organism>
<protein>
    <submittedName>
        <fullName evidence="1">Uncharacterized protein</fullName>
    </submittedName>
</protein>
<reference evidence="1" key="1">
    <citation type="submission" date="2016-10" db="EMBL/GenBank/DDBJ databases">
        <authorList>
            <person name="de Groot N.N."/>
        </authorList>
    </citation>
    <scope>NUCLEOTIDE SEQUENCE</scope>
</reference>
<name>A0A1W1BEF2_9ZZZZ</name>
<accession>A0A1W1BEF2</accession>
<sequence length="55" mass="5928">MTKASGALSIIIDVDRDKAKEIRLMINDAGVSSFYLGKKGLAFVDGEISVKEVVK</sequence>
<dbReference type="AlphaFoldDB" id="A0A1W1BEF2"/>
<dbReference type="EMBL" id="FPHJ01000002">
    <property type="protein sequence ID" value="SFV51930.1"/>
    <property type="molecule type" value="Genomic_DNA"/>
</dbReference>
<gene>
    <name evidence="1" type="ORF">MNB_SUP05-5-1040</name>
</gene>
<proteinExistence type="predicted"/>
<evidence type="ECO:0000313" key="1">
    <source>
        <dbReference type="EMBL" id="SFV51930.1"/>
    </source>
</evidence>